<accession>A0A1I2A5E8</accession>
<dbReference type="OrthoDB" id="3292674at2"/>
<gene>
    <name evidence="2" type="ORF">SAMN05421541_101509</name>
</gene>
<proteinExistence type="predicted"/>
<evidence type="ECO:0000313" key="2">
    <source>
        <dbReference type="EMBL" id="SFE38959.1"/>
    </source>
</evidence>
<feature type="transmembrane region" description="Helical" evidence="1">
    <location>
        <begin position="152"/>
        <end position="171"/>
    </location>
</feature>
<keyword evidence="1" id="KW-0812">Transmembrane</keyword>
<evidence type="ECO:0000256" key="1">
    <source>
        <dbReference type="SAM" id="Phobius"/>
    </source>
</evidence>
<dbReference type="EMBL" id="FONV01000001">
    <property type="protein sequence ID" value="SFE38959.1"/>
    <property type="molecule type" value="Genomic_DNA"/>
</dbReference>
<feature type="transmembrane region" description="Helical" evidence="1">
    <location>
        <begin position="12"/>
        <end position="31"/>
    </location>
</feature>
<dbReference type="RefSeq" id="WP_143133572.1">
    <property type="nucleotide sequence ID" value="NZ_BOMT01000010.1"/>
</dbReference>
<evidence type="ECO:0000313" key="3">
    <source>
        <dbReference type="Proteomes" id="UP000199645"/>
    </source>
</evidence>
<dbReference type="Proteomes" id="UP000199645">
    <property type="component" value="Unassembled WGS sequence"/>
</dbReference>
<keyword evidence="1" id="KW-0472">Membrane</keyword>
<keyword evidence="1" id="KW-1133">Transmembrane helix</keyword>
<dbReference type="AlphaFoldDB" id="A0A1I2A5E8"/>
<reference evidence="2 3" key="1">
    <citation type="submission" date="2016-10" db="EMBL/GenBank/DDBJ databases">
        <authorList>
            <person name="de Groot N.N."/>
        </authorList>
    </citation>
    <scope>NUCLEOTIDE SEQUENCE [LARGE SCALE GENOMIC DNA]</scope>
    <source>
        <strain evidence="2 3">DSM 43019</strain>
    </source>
</reference>
<protein>
    <submittedName>
        <fullName evidence="2">Uncharacterized protein</fullName>
    </submittedName>
</protein>
<organism evidence="2 3">
    <name type="scientific">Actinoplanes philippinensis</name>
    <dbReference type="NCBI Taxonomy" id="35752"/>
    <lineage>
        <taxon>Bacteria</taxon>
        <taxon>Bacillati</taxon>
        <taxon>Actinomycetota</taxon>
        <taxon>Actinomycetes</taxon>
        <taxon>Micromonosporales</taxon>
        <taxon>Micromonosporaceae</taxon>
        <taxon>Actinoplanes</taxon>
    </lineage>
</organism>
<keyword evidence="3" id="KW-1185">Reference proteome</keyword>
<name>A0A1I2A5E8_9ACTN</name>
<dbReference type="STRING" id="35752.SAMN05421541_101509"/>
<sequence length="181" mass="18499">MRLVLPARRRRTVVAAGAVALVAAITTALFLKTGPSAATWQTLSGSPTCDCIVKDSSTGRYRAVFGYVSDASGPGTIAAGANNRLVFSGGTTSTDATVAARFSPGTHRAAFATGWVSRDTRVTWQVGGKSVAAYWNRPACGDDVSLPTGGNGFGPILGFLAAGVIAAVVAGRRRRRAAGTP</sequence>